<keyword evidence="1" id="KW-0677">Repeat</keyword>
<reference evidence="3" key="1">
    <citation type="journal article" date="2023" name="Mol. Biol. Evol.">
        <title>Third-Generation Sequencing Reveals the Adaptive Role of the Epigenome in Three Deep-Sea Polychaetes.</title>
        <authorList>
            <person name="Perez M."/>
            <person name="Aroh O."/>
            <person name="Sun Y."/>
            <person name="Lan Y."/>
            <person name="Juniper S.K."/>
            <person name="Young C.R."/>
            <person name="Angers B."/>
            <person name="Qian P.Y."/>
        </authorList>
    </citation>
    <scope>NUCLEOTIDE SEQUENCE</scope>
    <source>
        <strain evidence="3">P08H-3</strain>
    </source>
</reference>
<evidence type="ECO:0000256" key="1">
    <source>
        <dbReference type="ARBA" id="ARBA00022737"/>
    </source>
</evidence>
<dbReference type="InterPro" id="IPR050230">
    <property type="entry name" value="CALM/Myosin/TropC-like"/>
</dbReference>
<dbReference type="PANTHER" id="PTHR23048:SF0">
    <property type="entry name" value="CALMODULIN LIKE 3"/>
    <property type="match status" value="1"/>
</dbReference>
<dbReference type="InterPro" id="IPR002048">
    <property type="entry name" value="EF_hand_dom"/>
</dbReference>
<dbReference type="PROSITE" id="PS50222">
    <property type="entry name" value="EF_HAND_2"/>
    <property type="match status" value="2"/>
</dbReference>
<organism evidence="3 4">
    <name type="scientific">Paralvinella palmiformis</name>
    <dbReference type="NCBI Taxonomy" id="53620"/>
    <lineage>
        <taxon>Eukaryota</taxon>
        <taxon>Metazoa</taxon>
        <taxon>Spiralia</taxon>
        <taxon>Lophotrochozoa</taxon>
        <taxon>Annelida</taxon>
        <taxon>Polychaeta</taxon>
        <taxon>Sedentaria</taxon>
        <taxon>Canalipalpata</taxon>
        <taxon>Terebellida</taxon>
        <taxon>Terebelliformia</taxon>
        <taxon>Alvinellidae</taxon>
        <taxon>Paralvinella</taxon>
    </lineage>
</organism>
<evidence type="ECO:0000259" key="2">
    <source>
        <dbReference type="PROSITE" id="PS50222"/>
    </source>
</evidence>
<dbReference type="Gene3D" id="1.10.238.10">
    <property type="entry name" value="EF-hand"/>
    <property type="match status" value="2"/>
</dbReference>
<dbReference type="InterPro" id="IPR011992">
    <property type="entry name" value="EF-hand-dom_pair"/>
</dbReference>
<proteinExistence type="predicted"/>
<protein>
    <recommendedName>
        <fullName evidence="2">EF-hand domain-containing protein</fullName>
    </recommendedName>
</protein>
<name>A0AAD9J916_9ANNE</name>
<dbReference type="AlphaFoldDB" id="A0AAD9J916"/>
<dbReference type="SMART" id="SM00054">
    <property type="entry name" value="EFh"/>
    <property type="match status" value="2"/>
</dbReference>
<feature type="non-terminal residue" evidence="3">
    <location>
        <position position="145"/>
    </location>
</feature>
<dbReference type="CDD" id="cd00051">
    <property type="entry name" value="EFh"/>
    <property type="match status" value="1"/>
</dbReference>
<feature type="domain" description="EF-hand" evidence="2">
    <location>
        <begin position="77"/>
        <end position="112"/>
    </location>
</feature>
<dbReference type="Proteomes" id="UP001208570">
    <property type="component" value="Unassembled WGS sequence"/>
</dbReference>
<feature type="domain" description="EF-hand" evidence="2">
    <location>
        <begin position="5"/>
        <end position="40"/>
    </location>
</feature>
<accession>A0AAD9J916</accession>
<comment type="caution">
    <text evidence="3">The sequence shown here is derived from an EMBL/GenBank/DDBJ whole genome shotgun (WGS) entry which is preliminary data.</text>
</comment>
<dbReference type="GO" id="GO:0005509">
    <property type="term" value="F:calcium ion binding"/>
    <property type="evidence" value="ECO:0007669"/>
    <property type="project" value="InterPro"/>
</dbReference>
<evidence type="ECO:0000313" key="4">
    <source>
        <dbReference type="Proteomes" id="UP001208570"/>
    </source>
</evidence>
<dbReference type="SUPFAM" id="SSF47473">
    <property type="entry name" value="EF-hand"/>
    <property type="match status" value="1"/>
</dbReference>
<gene>
    <name evidence="3" type="ORF">LSH36_514g01008</name>
</gene>
<dbReference type="Pfam" id="PF13499">
    <property type="entry name" value="EF-hand_7"/>
    <property type="match status" value="1"/>
</dbReference>
<dbReference type="PANTHER" id="PTHR23048">
    <property type="entry name" value="MYOSIN LIGHT CHAIN 1, 3"/>
    <property type="match status" value="1"/>
</dbReference>
<sequence length="145" mass="16597">MGSRDDTEAIKECFTLYDRDNAGRIPCARLGELVRSLGCHPTENDLGDYVRGTLRKDTFTLNDLVSCVARFRKNPEEQEEEIREAFRVFDRDSNEYVNAAELKHIMTTIGEKLSEAEVNEMIQEISVTNDGLIHYEGEHMNPCTH</sequence>
<dbReference type="FunFam" id="1.10.238.10:FF:000003">
    <property type="entry name" value="Calmodulin A"/>
    <property type="match status" value="1"/>
</dbReference>
<keyword evidence="4" id="KW-1185">Reference proteome</keyword>
<dbReference type="GO" id="GO:0016460">
    <property type="term" value="C:myosin II complex"/>
    <property type="evidence" value="ECO:0007669"/>
    <property type="project" value="TreeGrafter"/>
</dbReference>
<dbReference type="EMBL" id="JAODUP010000514">
    <property type="protein sequence ID" value="KAK2148125.1"/>
    <property type="molecule type" value="Genomic_DNA"/>
</dbReference>
<evidence type="ECO:0000313" key="3">
    <source>
        <dbReference type="EMBL" id="KAK2148125.1"/>
    </source>
</evidence>